<name>A0ABU6UMJ9_9FABA</name>
<sequence>MIPCKANAAATVGGSDYSSAADNAGVIPETHACVIGSTKQCSHCWRDCSSLVPRPLPASL</sequence>
<reference evidence="1 2" key="1">
    <citation type="journal article" date="2023" name="Plants (Basel)">
        <title>Bridging the Gap: Combining Genomics and Transcriptomics Approaches to Understand Stylosanthes scabra, an Orphan Legume from the Brazilian Caatinga.</title>
        <authorList>
            <person name="Ferreira-Neto J.R.C."/>
            <person name="da Silva M.D."/>
            <person name="Binneck E."/>
            <person name="de Melo N.F."/>
            <person name="da Silva R.H."/>
            <person name="de Melo A.L.T.M."/>
            <person name="Pandolfi V."/>
            <person name="Bustamante F.O."/>
            <person name="Brasileiro-Vidal A.C."/>
            <person name="Benko-Iseppon A.M."/>
        </authorList>
    </citation>
    <scope>NUCLEOTIDE SEQUENCE [LARGE SCALE GENOMIC DNA]</scope>
    <source>
        <tissue evidence="1">Leaves</tissue>
    </source>
</reference>
<proteinExistence type="predicted"/>
<organism evidence="1 2">
    <name type="scientific">Stylosanthes scabra</name>
    <dbReference type="NCBI Taxonomy" id="79078"/>
    <lineage>
        <taxon>Eukaryota</taxon>
        <taxon>Viridiplantae</taxon>
        <taxon>Streptophyta</taxon>
        <taxon>Embryophyta</taxon>
        <taxon>Tracheophyta</taxon>
        <taxon>Spermatophyta</taxon>
        <taxon>Magnoliopsida</taxon>
        <taxon>eudicotyledons</taxon>
        <taxon>Gunneridae</taxon>
        <taxon>Pentapetalae</taxon>
        <taxon>rosids</taxon>
        <taxon>fabids</taxon>
        <taxon>Fabales</taxon>
        <taxon>Fabaceae</taxon>
        <taxon>Papilionoideae</taxon>
        <taxon>50 kb inversion clade</taxon>
        <taxon>dalbergioids sensu lato</taxon>
        <taxon>Dalbergieae</taxon>
        <taxon>Pterocarpus clade</taxon>
        <taxon>Stylosanthes</taxon>
    </lineage>
</organism>
<feature type="non-terminal residue" evidence="1">
    <location>
        <position position="60"/>
    </location>
</feature>
<accession>A0ABU6UMJ9</accession>
<gene>
    <name evidence="1" type="ORF">PIB30_069233</name>
</gene>
<evidence type="ECO:0000313" key="1">
    <source>
        <dbReference type="EMBL" id="MED6162319.1"/>
    </source>
</evidence>
<protein>
    <submittedName>
        <fullName evidence="1">Uncharacterized protein</fullName>
    </submittedName>
</protein>
<comment type="caution">
    <text evidence="1">The sequence shown here is derived from an EMBL/GenBank/DDBJ whole genome shotgun (WGS) entry which is preliminary data.</text>
</comment>
<dbReference type="EMBL" id="JASCZI010121585">
    <property type="protein sequence ID" value="MED6162319.1"/>
    <property type="molecule type" value="Genomic_DNA"/>
</dbReference>
<evidence type="ECO:0000313" key="2">
    <source>
        <dbReference type="Proteomes" id="UP001341840"/>
    </source>
</evidence>
<keyword evidence="2" id="KW-1185">Reference proteome</keyword>
<dbReference type="Proteomes" id="UP001341840">
    <property type="component" value="Unassembled WGS sequence"/>
</dbReference>